<keyword evidence="3" id="KW-0378">Hydrolase</keyword>
<comment type="similarity">
    <text evidence="2 3">Belongs to the peptidase S26 family.</text>
</comment>
<dbReference type="Proteomes" id="UP000294743">
    <property type="component" value="Unassembled WGS sequence"/>
</dbReference>
<reference evidence="5 6" key="1">
    <citation type="submission" date="2019-03" db="EMBL/GenBank/DDBJ databases">
        <title>Genomic Encyclopedia of Type Strains, Phase IV (KMG-IV): sequencing the most valuable type-strain genomes for metagenomic binning, comparative biology and taxonomic classification.</title>
        <authorList>
            <person name="Goeker M."/>
        </authorList>
    </citation>
    <scope>NUCLEOTIDE SEQUENCE [LARGE SCALE GENOMIC DNA]</scope>
    <source>
        <strain evidence="5 6">DSM 28867</strain>
    </source>
</reference>
<comment type="caution">
    <text evidence="5">The sequence shown here is derived from an EMBL/GenBank/DDBJ whole genome shotgun (WGS) entry which is preliminary data.</text>
</comment>
<comment type="subcellular location">
    <subcellularLocation>
        <location evidence="1">Cell membrane</location>
        <topology evidence="1">Single-pass type II membrane protein</topology>
    </subcellularLocation>
    <subcellularLocation>
        <location evidence="3">Membrane</location>
        <topology evidence="3">Single-pass type II membrane protein</topology>
    </subcellularLocation>
</comment>
<name>A0A4R8A687_9FIRM</name>
<keyword evidence="6" id="KW-1185">Reference proteome</keyword>
<dbReference type="GO" id="GO:0009003">
    <property type="term" value="F:signal peptidase activity"/>
    <property type="evidence" value="ECO:0007669"/>
    <property type="project" value="UniProtKB-EC"/>
</dbReference>
<proteinExistence type="inferred from homology"/>
<dbReference type="AlphaFoldDB" id="A0A4R8A687"/>
<feature type="domain" description="Peptidase S26" evidence="4">
    <location>
        <begin position="27"/>
        <end position="171"/>
    </location>
</feature>
<accession>A0A4R8A687</accession>
<sequence>MIENLKNKSVEKKDKHATLRKEGLHLLAKIAIVGVVGFMIFTFIFGGYKVKDYMMDPYISYGDFVLYYRMENDLRAGDVVALQKDDEKQVRRIIAGAGDTVDITEEGLHINGALQFEPNITHQTLPYEKGIRFPITLKEDEWFVLADNRQDALDSRVYGIVRTNEIDGKVITLVRRNMI</sequence>
<keyword evidence="3" id="KW-0812">Transmembrane</keyword>
<dbReference type="NCBIfam" id="TIGR02227">
    <property type="entry name" value="sigpep_I_bact"/>
    <property type="match status" value="1"/>
</dbReference>
<dbReference type="PANTHER" id="PTHR43390:SF1">
    <property type="entry name" value="CHLOROPLAST PROCESSING PEPTIDASE"/>
    <property type="match status" value="1"/>
</dbReference>
<comment type="catalytic activity">
    <reaction evidence="3">
        <text>Cleavage of hydrophobic, N-terminal signal or leader sequences from secreted and periplasmic proteins.</text>
        <dbReference type="EC" id="3.4.21.89"/>
    </reaction>
</comment>
<dbReference type="SUPFAM" id="SSF51306">
    <property type="entry name" value="LexA/Signal peptidase"/>
    <property type="match status" value="1"/>
</dbReference>
<evidence type="ECO:0000313" key="6">
    <source>
        <dbReference type="Proteomes" id="UP000294743"/>
    </source>
</evidence>
<dbReference type="Gene3D" id="2.10.109.10">
    <property type="entry name" value="Umud Fragment, subunit A"/>
    <property type="match status" value="1"/>
</dbReference>
<organism evidence="5 6">
    <name type="scientific">Breznakia blatticola</name>
    <dbReference type="NCBI Taxonomy" id="1754012"/>
    <lineage>
        <taxon>Bacteria</taxon>
        <taxon>Bacillati</taxon>
        <taxon>Bacillota</taxon>
        <taxon>Erysipelotrichia</taxon>
        <taxon>Erysipelotrichales</taxon>
        <taxon>Erysipelotrichaceae</taxon>
        <taxon>Breznakia</taxon>
    </lineage>
</organism>
<dbReference type="EMBL" id="SODD01000005">
    <property type="protein sequence ID" value="TDW25281.1"/>
    <property type="molecule type" value="Genomic_DNA"/>
</dbReference>
<evidence type="ECO:0000256" key="3">
    <source>
        <dbReference type="RuleBase" id="RU362042"/>
    </source>
</evidence>
<dbReference type="RefSeq" id="WP_134168168.1">
    <property type="nucleotide sequence ID" value="NZ_SODD01000005.1"/>
</dbReference>
<dbReference type="PRINTS" id="PR00727">
    <property type="entry name" value="LEADERPTASE"/>
</dbReference>
<dbReference type="InterPro" id="IPR000223">
    <property type="entry name" value="Pept_S26A_signal_pept_1"/>
</dbReference>
<evidence type="ECO:0000259" key="4">
    <source>
        <dbReference type="Pfam" id="PF10502"/>
    </source>
</evidence>
<keyword evidence="3" id="KW-0645">Protease</keyword>
<dbReference type="InterPro" id="IPR036286">
    <property type="entry name" value="LexA/Signal_pep-like_sf"/>
</dbReference>
<evidence type="ECO:0000256" key="2">
    <source>
        <dbReference type="ARBA" id="ARBA00009370"/>
    </source>
</evidence>
<dbReference type="EC" id="3.4.21.89" evidence="3"/>
<keyword evidence="3" id="KW-1133">Transmembrane helix</keyword>
<feature type="transmembrane region" description="Helical" evidence="3">
    <location>
        <begin position="26"/>
        <end position="48"/>
    </location>
</feature>
<dbReference type="OrthoDB" id="9802919at2"/>
<dbReference type="PANTHER" id="PTHR43390">
    <property type="entry name" value="SIGNAL PEPTIDASE I"/>
    <property type="match status" value="1"/>
</dbReference>
<dbReference type="GO" id="GO:0005886">
    <property type="term" value="C:plasma membrane"/>
    <property type="evidence" value="ECO:0007669"/>
    <property type="project" value="UniProtKB-SubCell"/>
</dbReference>
<dbReference type="GO" id="GO:0004252">
    <property type="term" value="F:serine-type endopeptidase activity"/>
    <property type="evidence" value="ECO:0007669"/>
    <property type="project" value="InterPro"/>
</dbReference>
<gene>
    <name evidence="5" type="ORF">EDD63_10510</name>
</gene>
<dbReference type="Pfam" id="PF10502">
    <property type="entry name" value="Peptidase_S26"/>
    <property type="match status" value="1"/>
</dbReference>
<evidence type="ECO:0000313" key="5">
    <source>
        <dbReference type="EMBL" id="TDW25281.1"/>
    </source>
</evidence>
<keyword evidence="3" id="KW-0472">Membrane</keyword>
<dbReference type="GO" id="GO:0006465">
    <property type="term" value="P:signal peptide processing"/>
    <property type="evidence" value="ECO:0007669"/>
    <property type="project" value="InterPro"/>
</dbReference>
<dbReference type="InterPro" id="IPR019533">
    <property type="entry name" value="Peptidase_S26"/>
</dbReference>
<evidence type="ECO:0000256" key="1">
    <source>
        <dbReference type="ARBA" id="ARBA00004401"/>
    </source>
</evidence>
<protein>
    <recommendedName>
        <fullName evidence="3">Signal peptidase I</fullName>
        <ecNumber evidence="3">3.4.21.89</ecNumber>
    </recommendedName>
</protein>
<dbReference type="CDD" id="cd06530">
    <property type="entry name" value="S26_SPase_I"/>
    <property type="match status" value="1"/>
</dbReference>